<accession>A0A448X8Q4</accession>
<reference evidence="1" key="1">
    <citation type="submission" date="2018-11" db="EMBL/GenBank/DDBJ databases">
        <authorList>
            <consortium name="Pathogen Informatics"/>
        </authorList>
    </citation>
    <scope>NUCLEOTIDE SEQUENCE</scope>
</reference>
<sequence length="54" mass="6206">MILPNLQRVVIERKEEFEDIRGIAEQLGAPGVLSVVTGLMDRYIRLKSRVQVRL</sequence>
<comment type="caution">
    <text evidence="1">The sequence shown here is derived from an EMBL/GenBank/DDBJ whole genome shotgun (WGS) entry which is preliminary data.</text>
</comment>
<dbReference type="Proteomes" id="UP000784294">
    <property type="component" value="Unassembled WGS sequence"/>
</dbReference>
<name>A0A448X8Q4_9PLAT</name>
<dbReference type="EMBL" id="CAAALY010117534">
    <property type="protein sequence ID" value="VEL30989.1"/>
    <property type="molecule type" value="Genomic_DNA"/>
</dbReference>
<dbReference type="AlphaFoldDB" id="A0A448X8Q4"/>
<proteinExistence type="predicted"/>
<evidence type="ECO:0000313" key="1">
    <source>
        <dbReference type="EMBL" id="VEL30989.1"/>
    </source>
</evidence>
<protein>
    <submittedName>
        <fullName evidence="1">Uncharacterized protein</fullName>
    </submittedName>
</protein>
<organism evidence="1 2">
    <name type="scientific">Protopolystoma xenopodis</name>
    <dbReference type="NCBI Taxonomy" id="117903"/>
    <lineage>
        <taxon>Eukaryota</taxon>
        <taxon>Metazoa</taxon>
        <taxon>Spiralia</taxon>
        <taxon>Lophotrochozoa</taxon>
        <taxon>Platyhelminthes</taxon>
        <taxon>Monogenea</taxon>
        <taxon>Polyopisthocotylea</taxon>
        <taxon>Polystomatidea</taxon>
        <taxon>Polystomatidae</taxon>
        <taxon>Protopolystoma</taxon>
    </lineage>
</organism>
<evidence type="ECO:0000313" key="2">
    <source>
        <dbReference type="Proteomes" id="UP000784294"/>
    </source>
</evidence>
<gene>
    <name evidence="1" type="ORF">PXEA_LOCUS24429</name>
</gene>
<keyword evidence="2" id="KW-1185">Reference proteome</keyword>